<dbReference type="AlphaFoldDB" id="A0AAE3DCI1"/>
<dbReference type="GO" id="GO:0003677">
    <property type="term" value="F:DNA binding"/>
    <property type="evidence" value="ECO:0007669"/>
    <property type="project" value="UniProtKB-UniRule"/>
</dbReference>
<feature type="DNA-binding region" description="H-T-H motif" evidence="2">
    <location>
        <begin position="34"/>
        <end position="53"/>
    </location>
</feature>
<dbReference type="Pfam" id="PF14278">
    <property type="entry name" value="TetR_C_8"/>
    <property type="match status" value="1"/>
</dbReference>
<dbReference type="InterPro" id="IPR050624">
    <property type="entry name" value="HTH-type_Tx_Regulator"/>
</dbReference>
<comment type="caution">
    <text evidence="4">The sequence shown here is derived from an EMBL/GenBank/DDBJ whole genome shotgun (WGS) entry which is preliminary data.</text>
</comment>
<gene>
    <name evidence="4" type="ORF">LKD37_05480</name>
</gene>
<reference evidence="4" key="1">
    <citation type="submission" date="2021-10" db="EMBL/GenBank/DDBJ databases">
        <title>Anaerobic single-cell dispensing facilitates the cultivation of human gut bacteria.</title>
        <authorList>
            <person name="Afrizal A."/>
        </authorList>
    </citation>
    <scope>NUCLEOTIDE SEQUENCE</scope>
    <source>
        <strain evidence="4">CLA-AA-H272</strain>
    </source>
</reference>
<sequence length="195" mass="22261">MEQSSTDRRVRKTKKQLRLALMELLAEKSAKSISVRELTERADINRGTFYIHYRDVGDLLQRLEDEMADRLTALCKDHKPEDSTGEQFPFLRDLYRFILDNADLCRVLLGPNGDIAYTNRICCILRDYFLYDFLSQFYPGDRQRLNHFCSFIVSGNLNLALSWLRDGGQESPDEMARLAGSIIMGGVSALGAPSL</sequence>
<proteinExistence type="predicted"/>
<dbReference type="SUPFAM" id="SSF46689">
    <property type="entry name" value="Homeodomain-like"/>
    <property type="match status" value="1"/>
</dbReference>
<dbReference type="PROSITE" id="PS50977">
    <property type="entry name" value="HTH_TETR_2"/>
    <property type="match status" value="1"/>
</dbReference>
<dbReference type="Proteomes" id="UP001199319">
    <property type="component" value="Unassembled WGS sequence"/>
</dbReference>
<protein>
    <submittedName>
        <fullName evidence="4">TetR/AcrR family transcriptional regulator</fullName>
    </submittedName>
</protein>
<keyword evidence="1 2" id="KW-0238">DNA-binding</keyword>
<dbReference type="Pfam" id="PF00440">
    <property type="entry name" value="TetR_N"/>
    <property type="match status" value="1"/>
</dbReference>
<dbReference type="PANTHER" id="PTHR43479:SF7">
    <property type="entry name" value="TETR-FAMILY TRANSCRIPTIONAL REGULATOR"/>
    <property type="match status" value="1"/>
</dbReference>
<keyword evidence="5" id="KW-1185">Reference proteome</keyword>
<dbReference type="InterPro" id="IPR039532">
    <property type="entry name" value="TetR_C_Firmicutes"/>
</dbReference>
<feature type="domain" description="HTH tetR-type" evidence="3">
    <location>
        <begin position="11"/>
        <end position="71"/>
    </location>
</feature>
<dbReference type="PANTHER" id="PTHR43479">
    <property type="entry name" value="ACREF/ENVCD OPERON REPRESSOR-RELATED"/>
    <property type="match status" value="1"/>
</dbReference>
<accession>A0AAE3DCI1</accession>
<dbReference type="InterPro" id="IPR009057">
    <property type="entry name" value="Homeodomain-like_sf"/>
</dbReference>
<dbReference type="Gene3D" id="1.10.357.10">
    <property type="entry name" value="Tetracycline Repressor, domain 2"/>
    <property type="match status" value="1"/>
</dbReference>
<evidence type="ECO:0000256" key="1">
    <source>
        <dbReference type="ARBA" id="ARBA00023125"/>
    </source>
</evidence>
<evidence type="ECO:0000313" key="5">
    <source>
        <dbReference type="Proteomes" id="UP001199319"/>
    </source>
</evidence>
<organism evidence="4 5">
    <name type="scientific">Brotocaccenecus cirricatena</name>
    <dbReference type="NCBI Taxonomy" id="3064195"/>
    <lineage>
        <taxon>Bacteria</taxon>
        <taxon>Bacillati</taxon>
        <taxon>Bacillota</taxon>
        <taxon>Clostridia</taxon>
        <taxon>Eubacteriales</taxon>
        <taxon>Oscillospiraceae</taxon>
        <taxon>Brotocaccenecus</taxon>
    </lineage>
</organism>
<evidence type="ECO:0000256" key="2">
    <source>
        <dbReference type="PROSITE-ProRule" id="PRU00335"/>
    </source>
</evidence>
<name>A0AAE3DCI1_9FIRM</name>
<evidence type="ECO:0000259" key="3">
    <source>
        <dbReference type="PROSITE" id="PS50977"/>
    </source>
</evidence>
<dbReference type="RefSeq" id="WP_302928277.1">
    <property type="nucleotide sequence ID" value="NZ_JAJEPW010000011.1"/>
</dbReference>
<dbReference type="InterPro" id="IPR001647">
    <property type="entry name" value="HTH_TetR"/>
</dbReference>
<dbReference type="EMBL" id="JAJEPW010000011">
    <property type="protein sequence ID" value="MCC2128973.1"/>
    <property type="molecule type" value="Genomic_DNA"/>
</dbReference>
<evidence type="ECO:0000313" key="4">
    <source>
        <dbReference type="EMBL" id="MCC2128973.1"/>
    </source>
</evidence>